<comment type="cofactor">
    <cofactor evidence="1 8">
        <name>heme</name>
        <dbReference type="ChEBI" id="CHEBI:30413"/>
    </cofactor>
</comment>
<dbReference type="PRINTS" id="PR00385">
    <property type="entry name" value="P450"/>
</dbReference>
<feature type="transmembrane region" description="Helical" evidence="10">
    <location>
        <begin position="35"/>
        <end position="55"/>
    </location>
</feature>
<name>A0A1V6PHU3_PENDC</name>
<accession>A0A1V6PHU3</accession>
<dbReference type="GO" id="GO:0005506">
    <property type="term" value="F:iron ion binding"/>
    <property type="evidence" value="ECO:0007669"/>
    <property type="project" value="InterPro"/>
</dbReference>
<dbReference type="InterPro" id="IPR001128">
    <property type="entry name" value="Cyt_P450"/>
</dbReference>
<dbReference type="GO" id="GO:0043386">
    <property type="term" value="P:mycotoxin biosynthetic process"/>
    <property type="evidence" value="ECO:0007669"/>
    <property type="project" value="UniProtKB-ARBA"/>
</dbReference>
<dbReference type="SUPFAM" id="SSF48264">
    <property type="entry name" value="Cytochrome P450"/>
    <property type="match status" value="1"/>
</dbReference>
<comment type="caution">
    <text evidence="11">The sequence shown here is derived from an EMBL/GenBank/DDBJ whole genome shotgun (WGS) entry which is preliminary data.</text>
</comment>
<evidence type="ECO:0000256" key="2">
    <source>
        <dbReference type="ARBA" id="ARBA00010617"/>
    </source>
</evidence>
<evidence type="ECO:0000256" key="3">
    <source>
        <dbReference type="ARBA" id="ARBA00022617"/>
    </source>
</evidence>
<keyword evidence="4 8" id="KW-0479">Metal-binding</keyword>
<evidence type="ECO:0000256" key="10">
    <source>
        <dbReference type="SAM" id="Phobius"/>
    </source>
</evidence>
<keyword evidence="10" id="KW-1133">Transmembrane helix</keyword>
<evidence type="ECO:0000256" key="4">
    <source>
        <dbReference type="ARBA" id="ARBA00022723"/>
    </source>
</evidence>
<dbReference type="CDD" id="cd11041">
    <property type="entry name" value="CYP503A1-like"/>
    <property type="match status" value="1"/>
</dbReference>
<sequence length="534" mass="60328">MTFPWPVSSTSFCTLPFLPLLLLSKMDLYTLPLLANLQTVSLAGLVVLSGLFFLLRSANKSQLPLINSKRRFEFGITKARQRYLKDAHSLITSGLAKAKAFRVVTENGVRTILSADYAEDIRSHRSLSLSGALVTEHHVNITGFDAVRVTVTSDIIQDTVRTKLTQNLLNIMKPMSNEAEFVLQNQWTDNPDWHDIHLRTKAVGLIASLSSRVFLGEKICRNPDWLRITVNYTIDSLMAAAQLRLWPEILRPLVARFLPKCHKIRQELEEAKRIIMPVIEERHKARKQAIAEGKPEEVYHDAIQWLEENSQGRTTFDPAAMQLALSTAAIHTTTDLLTQTILDLCGREELIQELRKEIIDVLGDGGWNKTTMYKLKLMDSVIKESQRVKPMAIAKMARKVEADVKLSDGTVLPKGEIILVSCSKMWDPSIYPDPETFDPYRFLKLREGSMDKEALAQFVSPSPQHMGFGFGKHACPGRFFAAAEMKVILCHVIMKYDFKVAEGCTPRILKSGMRLSADPFAKIAIRRRKEEISL</sequence>
<feature type="transmembrane region" description="Helical" evidence="10">
    <location>
        <begin position="6"/>
        <end position="23"/>
    </location>
</feature>
<keyword evidence="7 9" id="KW-0503">Monooxygenase</keyword>
<evidence type="ECO:0008006" key="13">
    <source>
        <dbReference type="Google" id="ProtNLM"/>
    </source>
</evidence>
<keyword evidence="3 8" id="KW-0349">Heme</keyword>
<proteinExistence type="inferred from homology"/>
<evidence type="ECO:0000256" key="7">
    <source>
        <dbReference type="ARBA" id="ARBA00023033"/>
    </source>
</evidence>
<dbReference type="GO" id="GO:0016705">
    <property type="term" value="F:oxidoreductase activity, acting on paired donors, with incorporation or reduction of molecular oxygen"/>
    <property type="evidence" value="ECO:0007669"/>
    <property type="project" value="InterPro"/>
</dbReference>
<dbReference type="InterPro" id="IPR002403">
    <property type="entry name" value="Cyt_P450_E_grp-IV"/>
</dbReference>
<evidence type="ECO:0000256" key="1">
    <source>
        <dbReference type="ARBA" id="ARBA00001971"/>
    </source>
</evidence>
<evidence type="ECO:0000256" key="9">
    <source>
        <dbReference type="RuleBase" id="RU000461"/>
    </source>
</evidence>
<dbReference type="Proteomes" id="UP000191522">
    <property type="component" value="Unassembled WGS sequence"/>
</dbReference>
<evidence type="ECO:0000313" key="11">
    <source>
        <dbReference type="EMBL" id="OQD76579.1"/>
    </source>
</evidence>
<feature type="binding site" description="axial binding residue" evidence="8">
    <location>
        <position position="475"/>
    </location>
    <ligand>
        <name>heme</name>
        <dbReference type="ChEBI" id="CHEBI:30413"/>
    </ligand>
    <ligandPart>
        <name>Fe</name>
        <dbReference type="ChEBI" id="CHEBI:18248"/>
    </ligandPart>
</feature>
<dbReference type="PANTHER" id="PTHR46206:SF2">
    <property type="entry name" value="CYTOCHROME P450 MONOOXYGENASE AUSG-RELATED"/>
    <property type="match status" value="1"/>
</dbReference>
<dbReference type="EMBL" id="MDYL01000004">
    <property type="protein sequence ID" value="OQD76579.1"/>
    <property type="molecule type" value="Genomic_DNA"/>
</dbReference>
<keyword evidence="5 9" id="KW-0560">Oxidoreductase</keyword>
<organism evidence="11 12">
    <name type="scientific">Penicillium decumbens</name>
    <dbReference type="NCBI Taxonomy" id="69771"/>
    <lineage>
        <taxon>Eukaryota</taxon>
        <taxon>Fungi</taxon>
        <taxon>Dikarya</taxon>
        <taxon>Ascomycota</taxon>
        <taxon>Pezizomycotina</taxon>
        <taxon>Eurotiomycetes</taxon>
        <taxon>Eurotiomycetidae</taxon>
        <taxon>Eurotiales</taxon>
        <taxon>Aspergillaceae</taxon>
        <taxon>Penicillium</taxon>
    </lineage>
</organism>
<keyword evidence="10" id="KW-0812">Transmembrane</keyword>
<evidence type="ECO:0000256" key="5">
    <source>
        <dbReference type="ARBA" id="ARBA00023002"/>
    </source>
</evidence>
<dbReference type="STRING" id="69771.A0A1V6PHU3"/>
<reference evidence="12" key="1">
    <citation type="journal article" date="2017" name="Nat. Microbiol.">
        <title>Global analysis of biosynthetic gene clusters reveals vast potential of secondary metabolite production in Penicillium species.</title>
        <authorList>
            <person name="Nielsen J.C."/>
            <person name="Grijseels S."/>
            <person name="Prigent S."/>
            <person name="Ji B."/>
            <person name="Dainat J."/>
            <person name="Nielsen K.F."/>
            <person name="Frisvad J.C."/>
            <person name="Workman M."/>
            <person name="Nielsen J."/>
        </authorList>
    </citation>
    <scope>NUCLEOTIDE SEQUENCE [LARGE SCALE GENOMIC DNA]</scope>
    <source>
        <strain evidence="12">IBT 11843</strain>
    </source>
</reference>
<evidence type="ECO:0000256" key="6">
    <source>
        <dbReference type="ARBA" id="ARBA00023004"/>
    </source>
</evidence>
<dbReference type="Gene3D" id="1.10.630.10">
    <property type="entry name" value="Cytochrome P450"/>
    <property type="match status" value="1"/>
</dbReference>
<gene>
    <name evidence="11" type="ORF">PENDEC_c004G05665</name>
</gene>
<keyword evidence="10" id="KW-0472">Membrane</keyword>
<dbReference type="Pfam" id="PF00067">
    <property type="entry name" value="p450"/>
    <property type="match status" value="1"/>
</dbReference>
<keyword evidence="12" id="KW-1185">Reference proteome</keyword>
<comment type="similarity">
    <text evidence="2 9">Belongs to the cytochrome P450 family.</text>
</comment>
<dbReference type="PANTHER" id="PTHR46206">
    <property type="entry name" value="CYTOCHROME P450"/>
    <property type="match status" value="1"/>
</dbReference>
<dbReference type="PROSITE" id="PS00086">
    <property type="entry name" value="CYTOCHROME_P450"/>
    <property type="match status" value="1"/>
</dbReference>
<dbReference type="OMA" id="EHMGFGF"/>
<dbReference type="InterPro" id="IPR017972">
    <property type="entry name" value="Cyt_P450_CS"/>
</dbReference>
<dbReference type="OrthoDB" id="1844152at2759"/>
<dbReference type="AlphaFoldDB" id="A0A1V6PHU3"/>
<evidence type="ECO:0000256" key="8">
    <source>
        <dbReference type="PIRSR" id="PIRSR602403-1"/>
    </source>
</evidence>
<evidence type="ECO:0000313" key="12">
    <source>
        <dbReference type="Proteomes" id="UP000191522"/>
    </source>
</evidence>
<keyword evidence="6 8" id="KW-0408">Iron</keyword>
<protein>
    <recommendedName>
        <fullName evidence="13">Cytochrome P450</fullName>
    </recommendedName>
</protein>
<dbReference type="GO" id="GO:0004497">
    <property type="term" value="F:monooxygenase activity"/>
    <property type="evidence" value="ECO:0007669"/>
    <property type="project" value="UniProtKB-KW"/>
</dbReference>
<dbReference type="InterPro" id="IPR036396">
    <property type="entry name" value="Cyt_P450_sf"/>
</dbReference>
<dbReference type="PRINTS" id="PR00465">
    <property type="entry name" value="EP450IV"/>
</dbReference>
<dbReference type="GO" id="GO:0020037">
    <property type="term" value="F:heme binding"/>
    <property type="evidence" value="ECO:0007669"/>
    <property type="project" value="InterPro"/>
</dbReference>